<keyword evidence="8" id="KW-1185">Reference proteome</keyword>
<evidence type="ECO:0000259" key="6">
    <source>
        <dbReference type="PROSITE" id="PS51387"/>
    </source>
</evidence>
<dbReference type="GO" id="GO:0016491">
    <property type="term" value="F:oxidoreductase activity"/>
    <property type="evidence" value="ECO:0007669"/>
    <property type="project" value="UniProtKB-KW"/>
</dbReference>
<evidence type="ECO:0000313" key="7">
    <source>
        <dbReference type="EMBL" id="KAF2274908.1"/>
    </source>
</evidence>
<dbReference type="SUPFAM" id="SSF56176">
    <property type="entry name" value="FAD-binding/transporter-associated domain-like"/>
    <property type="match status" value="1"/>
</dbReference>
<dbReference type="InterPro" id="IPR006094">
    <property type="entry name" value="Oxid_FAD_bind_N"/>
</dbReference>
<dbReference type="InterPro" id="IPR036318">
    <property type="entry name" value="FAD-bd_PCMH-like_sf"/>
</dbReference>
<name>A0A6A6JFZ3_WESOR</name>
<evidence type="ECO:0000256" key="4">
    <source>
        <dbReference type="ARBA" id="ARBA00023002"/>
    </source>
</evidence>
<evidence type="ECO:0000256" key="2">
    <source>
        <dbReference type="ARBA" id="ARBA00022630"/>
    </source>
</evidence>
<dbReference type="InterPro" id="IPR016169">
    <property type="entry name" value="FAD-bd_PCMH_sub2"/>
</dbReference>
<dbReference type="Proteomes" id="UP000800097">
    <property type="component" value="Unassembled WGS sequence"/>
</dbReference>
<evidence type="ECO:0000256" key="5">
    <source>
        <dbReference type="SAM" id="SignalP"/>
    </source>
</evidence>
<dbReference type="PROSITE" id="PS51387">
    <property type="entry name" value="FAD_PCMH"/>
    <property type="match status" value="1"/>
</dbReference>
<dbReference type="Pfam" id="PF01565">
    <property type="entry name" value="FAD_binding_4"/>
    <property type="match status" value="1"/>
</dbReference>
<sequence length="437" mass="47406">MPSISGLHLSIVLLAYSASSLPADSCCNRLKSVSGDNVFFPGSSLYLESVSSYFFLEQRSSPACIVAPSTSEEVAKTVITLTHCGEIEVAIRSGGHSPNQYFSNTKGGITLDLRRLNSINVSETGSTVSVGTGALWGHVYDVLDPLNKTVVGARVYDVRIGGFLSGGGISFFSPQDGFGCDNVLNMQVVLANGTIVDANTTSHPQLFRALKGGQNNFGVVTRFDLEIKSRSRFWGGAIVSPGAADAAQLDALLKIEQTFVYYGSQQSFLSSNNLFYLTDPPDPNDIRALNRFTEVYGLWKKTTNKLAARAPNCTSALTYQSVPPPPGATKSKNSFPFTEASETHNLVLMLTSLYSPEESDYATIHEEAQVFINLVENIVEKSEGGTSWKYLYYAASWQDPLSGYGQEMITQLKAVASLYDPESFFQNVVKGGFKVQK</sequence>
<dbReference type="PANTHER" id="PTHR42973:SF28">
    <property type="entry name" value="FAD-BINDING PCMH-TYPE DOMAIN-CONTAINING PROTEIN"/>
    <property type="match status" value="1"/>
</dbReference>
<feature type="signal peptide" evidence="5">
    <location>
        <begin position="1"/>
        <end position="22"/>
    </location>
</feature>
<dbReference type="AlphaFoldDB" id="A0A6A6JFZ3"/>
<feature type="chain" id="PRO_5025344598" evidence="5">
    <location>
        <begin position="23"/>
        <end position="437"/>
    </location>
</feature>
<comment type="similarity">
    <text evidence="1">Belongs to the oxygen-dependent FAD-linked oxidoreductase family.</text>
</comment>
<keyword evidence="5" id="KW-0732">Signal</keyword>
<dbReference type="OrthoDB" id="2151789at2759"/>
<dbReference type="InterPro" id="IPR016166">
    <property type="entry name" value="FAD-bd_PCMH"/>
</dbReference>
<dbReference type="PANTHER" id="PTHR42973">
    <property type="entry name" value="BINDING OXIDOREDUCTASE, PUTATIVE (AFU_ORTHOLOGUE AFUA_1G17690)-RELATED"/>
    <property type="match status" value="1"/>
</dbReference>
<dbReference type="PROSITE" id="PS00862">
    <property type="entry name" value="OX2_COVAL_FAD"/>
    <property type="match status" value="1"/>
</dbReference>
<keyword evidence="3" id="KW-0274">FAD</keyword>
<dbReference type="EMBL" id="ML986500">
    <property type="protein sequence ID" value="KAF2274908.1"/>
    <property type="molecule type" value="Genomic_DNA"/>
</dbReference>
<dbReference type="Gene3D" id="3.30.465.10">
    <property type="match status" value="1"/>
</dbReference>
<keyword evidence="4" id="KW-0560">Oxidoreductase</keyword>
<dbReference type="GeneID" id="54555116"/>
<proteinExistence type="inferred from homology"/>
<accession>A0A6A6JFZ3</accession>
<dbReference type="GO" id="GO:0071949">
    <property type="term" value="F:FAD binding"/>
    <property type="evidence" value="ECO:0007669"/>
    <property type="project" value="InterPro"/>
</dbReference>
<dbReference type="RefSeq" id="XP_033652447.1">
    <property type="nucleotide sequence ID" value="XM_033801941.1"/>
</dbReference>
<keyword evidence="2" id="KW-0285">Flavoprotein</keyword>
<organism evidence="7 8">
    <name type="scientific">Westerdykella ornata</name>
    <dbReference type="NCBI Taxonomy" id="318751"/>
    <lineage>
        <taxon>Eukaryota</taxon>
        <taxon>Fungi</taxon>
        <taxon>Dikarya</taxon>
        <taxon>Ascomycota</taxon>
        <taxon>Pezizomycotina</taxon>
        <taxon>Dothideomycetes</taxon>
        <taxon>Pleosporomycetidae</taxon>
        <taxon>Pleosporales</taxon>
        <taxon>Sporormiaceae</taxon>
        <taxon>Westerdykella</taxon>
    </lineage>
</organism>
<reference evidence="7" key="1">
    <citation type="journal article" date="2020" name="Stud. Mycol.">
        <title>101 Dothideomycetes genomes: a test case for predicting lifestyles and emergence of pathogens.</title>
        <authorList>
            <person name="Haridas S."/>
            <person name="Albert R."/>
            <person name="Binder M."/>
            <person name="Bloem J."/>
            <person name="Labutti K."/>
            <person name="Salamov A."/>
            <person name="Andreopoulos B."/>
            <person name="Baker S."/>
            <person name="Barry K."/>
            <person name="Bills G."/>
            <person name="Bluhm B."/>
            <person name="Cannon C."/>
            <person name="Castanera R."/>
            <person name="Culley D."/>
            <person name="Daum C."/>
            <person name="Ezra D."/>
            <person name="Gonzalez J."/>
            <person name="Henrissat B."/>
            <person name="Kuo A."/>
            <person name="Liang C."/>
            <person name="Lipzen A."/>
            <person name="Lutzoni F."/>
            <person name="Magnuson J."/>
            <person name="Mondo S."/>
            <person name="Nolan M."/>
            <person name="Ohm R."/>
            <person name="Pangilinan J."/>
            <person name="Park H.-J."/>
            <person name="Ramirez L."/>
            <person name="Alfaro M."/>
            <person name="Sun H."/>
            <person name="Tritt A."/>
            <person name="Yoshinaga Y."/>
            <person name="Zwiers L.-H."/>
            <person name="Turgeon B."/>
            <person name="Goodwin S."/>
            <person name="Spatafora J."/>
            <person name="Crous P."/>
            <person name="Grigoriev I."/>
        </authorList>
    </citation>
    <scope>NUCLEOTIDE SEQUENCE</scope>
    <source>
        <strain evidence="7">CBS 379.55</strain>
    </source>
</reference>
<gene>
    <name evidence="7" type="ORF">EI97DRAFT_476530</name>
</gene>
<feature type="domain" description="FAD-binding PCMH-type" evidence="6">
    <location>
        <begin position="58"/>
        <end position="230"/>
    </location>
</feature>
<evidence type="ECO:0000313" key="8">
    <source>
        <dbReference type="Proteomes" id="UP000800097"/>
    </source>
</evidence>
<protein>
    <submittedName>
        <fullName evidence="7">FAD-binding domain-containing protein</fullName>
    </submittedName>
</protein>
<evidence type="ECO:0000256" key="3">
    <source>
        <dbReference type="ARBA" id="ARBA00022827"/>
    </source>
</evidence>
<dbReference type="InterPro" id="IPR006093">
    <property type="entry name" value="Oxy_OxRdtase_FAD_BS"/>
</dbReference>
<dbReference type="InterPro" id="IPR050416">
    <property type="entry name" value="FAD-linked_Oxidoreductase"/>
</dbReference>
<evidence type="ECO:0000256" key="1">
    <source>
        <dbReference type="ARBA" id="ARBA00005466"/>
    </source>
</evidence>